<dbReference type="PANTHER" id="PTHR39639">
    <property type="entry name" value="CHROMOSOME 16, WHOLE GENOME SHOTGUN SEQUENCE"/>
    <property type="match status" value="1"/>
</dbReference>
<proteinExistence type="predicted"/>
<organism evidence="2">
    <name type="scientific">marine sediment metagenome</name>
    <dbReference type="NCBI Taxonomy" id="412755"/>
    <lineage>
        <taxon>unclassified sequences</taxon>
        <taxon>metagenomes</taxon>
        <taxon>ecological metagenomes</taxon>
    </lineage>
</organism>
<comment type="caution">
    <text evidence="2">The sequence shown here is derived from an EMBL/GenBank/DDBJ whole genome shotgun (WGS) entry which is preliminary data.</text>
</comment>
<reference evidence="2" key="1">
    <citation type="journal article" date="2015" name="Nature">
        <title>Complex archaea that bridge the gap between prokaryotes and eukaryotes.</title>
        <authorList>
            <person name="Spang A."/>
            <person name="Saw J.H."/>
            <person name="Jorgensen S.L."/>
            <person name="Zaremba-Niedzwiedzka K."/>
            <person name="Martijn J."/>
            <person name="Lind A.E."/>
            <person name="van Eijk R."/>
            <person name="Schleper C."/>
            <person name="Guy L."/>
            <person name="Ettema T.J."/>
        </authorList>
    </citation>
    <scope>NUCLEOTIDE SEQUENCE</scope>
</reference>
<protein>
    <recommendedName>
        <fullName evidence="1">GmrSD restriction endonucleases N-terminal domain-containing protein</fullName>
    </recommendedName>
</protein>
<dbReference type="InterPro" id="IPR004919">
    <property type="entry name" value="GmrSD_N"/>
</dbReference>
<dbReference type="PANTHER" id="PTHR39639:SF1">
    <property type="entry name" value="DUF262 DOMAIN-CONTAINING PROTEIN"/>
    <property type="match status" value="1"/>
</dbReference>
<name>A0A0F9V8J3_9ZZZZ</name>
<gene>
    <name evidence="2" type="ORF">LCGC14_0170260</name>
</gene>
<evidence type="ECO:0000313" key="2">
    <source>
        <dbReference type="EMBL" id="KKN96097.1"/>
    </source>
</evidence>
<dbReference type="AlphaFoldDB" id="A0A0F9V8J3"/>
<accession>A0A0F9V8J3</accession>
<evidence type="ECO:0000259" key="1">
    <source>
        <dbReference type="Pfam" id="PF03235"/>
    </source>
</evidence>
<feature type="domain" description="GmrSD restriction endonucleases N-terminal" evidence="1">
    <location>
        <begin position="50"/>
        <end position="136"/>
    </location>
</feature>
<dbReference type="EMBL" id="LAZR01000066">
    <property type="protein sequence ID" value="KKN96097.1"/>
    <property type="molecule type" value="Genomic_DNA"/>
</dbReference>
<dbReference type="Pfam" id="PF03235">
    <property type="entry name" value="GmrSD_N"/>
    <property type="match status" value="1"/>
</dbReference>
<sequence>MPRQLSEKEKRIRDIVNPLKTAKWQADYRWDRLERSLERMGIDYGGLELCPDYQRGHVWTRDQQVAFIEACLRGIVSTAGLFLQFNCASWSESGEDSDLPPGLQCIDGLQRYTAITEFCKGNVKPFGLSLEDLAETAYSPKQFHIKIAVHDFVKRSDLLKSYLSLNSGGTQHSASEIERVRGLLSEC</sequence>